<dbReference type="InterPro" id="IPR012677">
    <property type="entry name" value="Nucleotide-bd_a/b_plait_sf"/>
</dbReference>
<protein>
    <submittedName>
        <fullName evidence="2">Uncharacterized protein</fullName>
    </submittedName>
</protein>
<feature type="non-terminal residue" evidence="2">
    <location>
        <position position="1448"/>
    </location>
</feature>
<feature type="compositionally biased region" description="Low complexity" evidence="1">
    <location>
        <begin position="113"/>
        <end position="123"/>
    </location>
</feature>
<feature type="compositionally biased region" description="Polar residues" evidence="1">
    <location>
        <begin position="791"/>
        <end position="801"/>
    </location>
</feature>
<feature type="region of interest" description="Disordered" evidence="1">
    <location>
        <begin position="506"/>
        <end position="582"/>
    </location>
</feature>
<feature type="region of interest" description="Disordered" evidence="1">
    <location>
        <begin position="1382"/>
        <end position="1448"/>
    </location>
</feature>
<organism evidence="2 3">
    <name type="scientific">Pristionchus mayeri</name>
    <dbReference type="NCBI Taxonomy" id="1317129"/>
    <lineage>
        <taxon>Eukaryota</taxon>
        <taxon>Metazoa</taxon>
        <taxon>Ecdysozoa</taxon>
        <taxon>Nematoda</taxon>
        <taxon>Chromadorea</taxon>
        <taxon>Rhabditida</taxon>
        <taxon>Rhabditina</taxon>
        <taxon>Diplogasteromorpha</taxon>
        <taxon>Diplogasteroidea</taxon>
        <taxon>Neodiplogasteridae</taxon>
        <taxon>Pristionchus</taxon>
    </lineage>
</organism>
<feature type="compositionally biased region" description="Basic and acidic residues" evidence="1">
    <location>
        <begin position="126"/>
        <end position="137"/>
    </location>
</feature>
<dbReference type="GO" id="GO:0003676">
    <property type="term" value="F:nucleic acid binding"/>
    <property type="evidence" value="ECO:0007669"/>
    <property type="project" value="InterPro"/>
</dbReference>
<dbReference type="PANTHER" id="PTHR14754">
    <property type="entry name" value="TRANSCRIPTION ELONGATION FACTOR A"/>
    <property type="match status" value="1"/>
</dbReference>
<feature type="compositionally biased region" description="Low complexity" evidence="1">
    <location>
        <begin position="284"/>
        <end position="302"/>
    </location>
</feature>
<feature type="compositionally biased region" description="Basic and acidic residues" evidence="1">
    <location>
        <begin position="1306"/>
        <end position="1321"/>
    </location>
</feature>
<feature type="compositionally biased region" description="Polar residues" evidence="1">
    <location>
        <begin position="758"/>
        <end position="771"/>
    </location>
</feature>
<comment type="caution">
    <text evidence="2">The sequence shown here is derived from an EMBL/GenBank/DDBJ whole genome shotgun (WGS) entry which is preliminary data.</text>
</comment>
<dbReference type="Gene3D" id="3.30.70.330">
    <property type="match status" value="1"/>
</dbReference>
<feature type="compositionally biased region" description="Low complexity" evidence="1">
    <location>
        <begin position="733"/>
        <end position="757"/>
    </location>
</feature>
<feature type="compositionally biased region" description="Basic and acidic residues" evidence="1">
    <location>
        <begin position="1099"/>
        <end position="1113"/>
    </location>
</feature>
<feature type="region of interest" description="Disordered" evidence="1">
    <location>
        <begin position="374"/>
        <end position="396"/>
    </location>
</feature>
<feature type="compositionally biased region" description="Polar residues" evidence="1">
    <location>
        <begin position="721"/>
        <end position="732"/>
    </location>
</feature>
<feature type="compositionally biased region" description="Low complexity" evidence="1">
    <location>
        <begin position="1384"/>
        <end position="1399"/>
    </location>
</feature>
<feature type="compositionally biased region" description="Polar residues" evidence="1">
    <location>
        <begin position="840"/>
        <end position="849"/>
    </location>
</feature>
<dbReference type="GO" id="GO:0005634">
    <property type="term" value="C:nucleus"/>
    <property type="evidence" value="ECO:0007669"/>
    <property type="project" value="TreeGrafter"/>
</dbReference>
<feature type="region of interest" description="Disordered" evidence="1">
    <location>
        <begin position="283"/>
        <end position="310"/>
    </location>
</feature>
<feature type="compositionally biased region" description="Basic and acidic residues" evidence="1">
    <location>
        <begin position="1169"/>
        <end position="1184"/>
    </location>
</feature>
<gene>
    <name evidence="2" type="ORF">PMAYCL1PPCAC_06694</name>
</gene>
<feature type="compositionally biased region" description="Basic and acidic residues" evidence="1">
    <location>
        <begin position="629"/>
        <end position="661"/>
    </location>
</feature>
<feature type="compositionally biased region" description="Polar residues" evidence="1">
    <location>
        <begin position="1435"/>
        <end position="1448"/>
    </location>
</feature>
<feature type="compositionally biased region" description="Basic and acidic residues" evidence="1">
    <location>
        <begin position="376"/>
        <end position="386"/>
    </location>
</feature>
<feature type="compositionally biased region" description="Gly residues" evidence="1">
    <location>
        <begin position="1"/>
        <end position="11"/>
    </location>
</feature>
<feature type="compositionally biased region" description="Basic and acidic residues" evidence="1">
    <location>
        <begin position="954"/>
        <end position="1038"/>
    </location>
</feature>
<feature type="region of interest" description="Disordered" evidence="1">
    <location>
        <begin position="1"/>
        <end position="31"/>
    </location>
</feature>
<dbReference type="EMBL" id="BTRK01000002">
    <property type="protein sequence ID" value="GMR36499.1"/>
    <property type="molecule type" value="Genomic_DNA"/>
</dbReference>
<feature type="compositionally biased region" description="Low complexity" evidence="1">
    <location>
        <begin position="1411"/>
        <end position="1421"/>
    </location>
</feature>
<accession>A0AAN5CBV2</accession>
<feature type="compositionally biased region" description="Basic and acidic residues" evidence="1">
    <location>
        <begin position="1241"/>
        <end position="1251"/>
    </location>
</feature>
<dbReference type="SUPFAM" id="SSF54928">
    <property type="entry name" value="RNA-binding domain, RBD"/>
    <property type="match status" value="1"/>
</dbReference>
<proteinExistence type="predicted"/>
<feature type="compositionally biased region" description="Low complexity" evidence="1">
    <location>
        <begin position="143"/>
        <end position="167"/>
    </location>
</feature>
<feature type="compositionally biased region" description="Low complexity" evidence="1">
    <location>
        <begin position="12"/>
        <end position="26"/>
    </location>
</feature>
<dbReference type="PANTHER" id="PTHR14754:SF34">
    <property type="entry name" value="TRICHOHYALIN"/>
    <property type="match status" value="1"/>
</dbReference>
<feature type="compositionally biased region" description="Basic and acidic residues" evidence="1">
    <location>
        <begin position="921"/>
        <end position="935"/>
    </location>
</feature>
<feature type="compositionally biased region" description="Low complexity" evidence="1">
    <location>
        <begin position="703"/>
        <end position="715"/>
    </location>
</feature>
<feature type="region of interest" description="Disordered" evidence="1">
    <location>
        <begin position="113"/>
        <end position="182"/>
    </location>
</feature>
<keyword evidence="3" id="KW-1185">Reference proteome</keyword>
<dbReference type="Proteomes" id="UP001328107">
    <property type="component" value="Unassembled WGS sequence"/>
</dbReference>
<feature type="compositionally biased region" description="Basic and acidic residues" evidence="1">
    <location>
        <begin position="1259"/>
        <end position="1285"/>
    </location>
</feature>
<dbReference type="InterPro" id="IPR035979">
    <property type="entry name" value="RBD_domain_sf"/>
</dbReference>
<feature type="region of interest" description="Disordered" evidence="1">
    <location>
        <begin position="629"/>
        <end position="1324"/>
    </location>
</feature>
<evidence type="ECO:0000313" key="2">
    <source>
        <dbReference type="EMBL" id="GMR36499.1"/>
    </source>
</evidence>
<feature type="compositionally biased region" description="Basic and acidic residues" evidence="1">
    <location>
        <begin position="556"/>
        <end position="576"/>
    </location>
</feature>
<reference evidence="3" key="1">
    <citation type="submission" date="2022-10" db="EMBL/GenBank/DDBJ databases">
        <title>Genome assembly of Pristionchus species.</title>
        <authorList>
            <person name="Yoshida K."/>
            <person name="Sommer R.J."/>
        </authorList>
    </citation>
    <scope>NUCLEOTIDE SEQUENCE [LARGE SCALE GENOMIC DNA]</scope>
    <source>
        <strain evidence="3">RS5460</strain>
    </source>
</reference>
<sequence length="1448" mass="162890">MVEGGTSGGHTGSSTSSHSSSSSSSSKGRTTRLLIRVSPTVQTERIHAFFDRSLTLAKPPVGAGFVRKVSRKGDDTVVVSIEDALIARRLVSSFSDSRPKIDGHEFTIELYSSDQSKSLSSPSNHNGDKRREKESRRMSGCNSLSSPSTSKRSSVSSRSPSRPSTSTHDSMKNECGPSSSSSCPLPVDPYHGIVGVAMHVLPFRESILKEILRVGLHEIGGYLTHFVDDSGRMKVLLKRSPSQETSPEGELVVQGADTPYTAMSMEETRQMYDQYFSRDKCRESFPSTSSSSSPSVPSSESSSSRRRDALSYESSRTIFLPYLPKGTTKEDLRKRFHKIGTVLEGELKNASSVCPHAIVQFNHTLASVMAMEEYEREQKEGENRDHSNRKRPHFMRSPSSHRVWVANLPPMDEDYVKKKLLELLKGANNPTIVVDLRRREGIIDLGSNEKAKHYLEIIKSTPLSQQGGSVHTWLVADYCSDGLYDHFIERRGLPPSNHENQLVTALSKMHPSKEQRNQAEARIERMKGGEEKMEKKRSINGENGHHVGSPSSTRRLNGEDRRSGDSGFSEDREKNQVLDSDDDEVLERKWRVAAVPDDRKEENGKMRKKLMKLGEDIQSFYHEIPETPKVKKEVKEEEEGEKKENEKMPRQERINNFRDKLLGVSTPLKTRSIEEMMRYRSNPLKSPPIPISPLNGDSEKRPIVSSPPSGSRPVPLHINIPPSTSTTHCNATPSPYARLPPSSSASSSRHPSISTPSTLTPRSQTMPSSNRLPFPPELNGDHPWNGGGPGSNVTTPTSSRLPLSRRESVSSTSSQPTPLPPPLPSSNSIGGVSSALKSPPVSTWNSTANAWKGGPSLSSPVPSSINRVRPSNDAHHKPSTPSQSRPPALPKHSMDKSGFPFGPSTSLPKTPLSLPRSSSMTEKKPNASNELRENIVDNIIQQNKDVLKMKRIPKKENRERDEKEERKEKKRDEKNRERKDDREERKEKKEDKKRSRENETKEEKTRRKELKRKEREKEERKKSMNEREKKRKSMDGEKKKKKKQKRHRSDSDDSDDSDDGNFKPSSSNNKQIMDDEAFARSLAAGSSMYDRVKVRRSGSNKEEKKKIDALEAIRKKKEKKTKKRVQLSSSDSEEEEKEREKKTKREEESSEDEEEKERVKKEKKKEKKRRESSEESESENEREKKKTKKEKTVIKKSSTIDLFEDDDGDSVKSEKKEKLTKKRSHEKEERGEFPSSSTHPPPEKKVKKEESSSSASESEGERSSKKSEVSMSSWREREEKGRRLSESSIATHSEKDEVWKSPASGSKEKEIKEEPKEDRPTPRLMTKAAMKEFNLAASSSPLASNWMNNRETEKAVESIFDDEEEPEVTYPDNNFLILNDANLSSSSSCSSPKIIPSSSLPHRPTPLHPTSILSPNHLLHLPSHHPPASPLISPNLVSPSPSRPASNY</sequence>
<feature type="compositionally biased region" description="Basic and acidic residues" evidence="1">
    <location>
        <begin position="1138"/>
        <end position="1147"/>
    </location>
</feature>
<name>A0AAN5CBV2_9BILA</name>
<feature type="compositionally biased region" description="Low complexity" evidence="1">
    <location>
        <begin position="855"/>
        <end position="864"/>
    </location>
</feature>
<feature type="compositionally biased region" description="Basic and acidic residues" evidence="1">
    <location>
        <begin position="511"/>
        <end position="545"/>
    </location>
</feature>
<evidence type="ECO:0000256" key="1">
    <source>
        <dbReference type="SAM" id="MobiDB-lite"/>
    </source>
</evidence>
<evidence type="ECO:0000313" key="3">
    <source>
        <dbReference type="Proteomes" id="UP001328107"/>
    </source>
</evidence>
<feature type="compositionally biased region" description="Basic residues" evidence="1">
    <location>
        <begin position="1039"/>
        <end position="1048"/>
    </location>
</feature>
<feature type="compositionally biased region" description="Basic residues" evidence="1">
    <location>
        <begin position="1114"/>
        <end position="1125"/>
    </location>
</feature>